<evidence type="ECO:0000313" key="4">
    <source>
        <dbReference type="Proteomes" id="UP001054945"/>
    </source>
</evidence>
<gene>
    <name evidence="3" type="primary">X975_15288</name>
    <name evidence="3" type="ORF">CEXT_734611</name>
</gene>
<comment type="similarity">
    <text evidence="1">Belongs to the cytochrome P450 family.</text>
</comment>
<reference evidence="3 4" key="1">
    <citation type="submission" date="2021-06" db="EMBL/GenBank/DDBJ databases">
        <title>Caerostris extrusa draft genome.</title>
        <authorList>
            <person name="Kono N."/>
            <person name="Arakawa K."/>
        </authorList>
    </citation>
    <scope>NUCLEOTIDE SEQUENCE [LARGE SCALE GENOMIC DNA]</scope>
</reference>
<evidence type="ECO:0000313" key="3">
    <source>
        <dbReference type="EMBL" id="GIY58599.1"/>
    </source>
</evidence>
<dbReference type="SUPFAM" id="SSF48264">
    <property type="entry name" value="Cytochrome P450"/>
    <property type="match status" value="1"/>
</dbReference>
<dbReference type="InterPro" id="IPR001128">
    <property type="entry name" value="Cyt_P450"/>
</dbReference>
<evidence type="ECO:0000256" key="1">
    <source>
        <dbReference type="ARBA" id="ARBA00010617"/>
    </source>
</evidence>
<dbReference type="GO" id="GO:0004497">
    <property type="term" value="F:monooxygenase activity"/>
    <property type="evidence" value="ECO:0007669"/>
    <property type="project" value="UniProtKB-KW"/>
</dbReference>
<dbReference type="PANTHER" id="PTHR24299">
    <property type="entry name" value="CYTOCHROME P450 FAMILY 1"/>
    <property type="match status" value="1"/>
</dbReference>
<sequence length="169" mass="19295">MLESEVIFTINSHVVMDAEFLLSNLSHWAKTHLATSTLVVALSVGWILHWFIQRPDRNLKLPPGPWLNLPWMGYLPFLGTDFVKGFARLRKKYGPVYRLKLGQRSVLVLNDFPSVKEAFMQRAFLGRPPNPPNHLLQDATRRPDGRVANVLVYLGTSDAALLPRCLWYS</sequence>
<dbReference type="Pfam" id="PF00067">
    <property type="entry name" value="p450"/>
    <property type="match status" value="1"/>
</dbReference>
<keyword evidence="4" id="KW-1185">Reference proteome</keyword>
<dbReference type="AlphaFoldDB" id="A0AAV4ULE7"/>
<evidence type="ECO:0000256" key="2">
    <source>
        <dbReference type="ARBA" id="ARBA00023033"/>
    </source>
</evidence>
<dbReference type="InterPro" id="IPR036396">
    <property type="entry name" value="Cyt_P450_sf"/>
</dbReference>
<organism evidence="3 4">
    <name type="scientific">Caerostris extrusa</name>
    <name type="common">Bark spider</name>
    <name type="synonym">Caerostris bankana</name>
    <dbReference type="NCBI Taxonomy" id="172846"/>
    <lineage>
        <taxon>Eukaryota</taxon>
        <taxon>Metazoa</taxon>
        <taxon>Ecdysozoa</taxon>
        <taxon>Arthropoda</taxon>
        <taxon>Chelicerata</taxon>
        <taxon>Arachnida</taxon>
        <taxon>Araneae</taxon>
        <taxon>Araneomorphae</taxon>
        <taxon>Entelegynae</taxon>
        <taxon>Araneoidea</taxon>
        <taxon>Araneidae</taxon>
        <taxon>Caerostris</taxon>
    </lineage>
</organism>
<dbReference type="GO" id="GO:0020037">
    <property type="term" value="F:heme binding"/>
    <property type="evidence" value="ECO:0007669"/>
    <property type="project" value="InterPro"/>
</dbReference>
<dbReference type="EMBL" id="BPLR01013081">
    <property type="protein sequence ID" value="GIY58599.1"/>
    <property type="molecule type" value="Genomic_DNA"/>
</dbReference>
<keyword evidence="2" id="KW-0560">Oxidoreductase</keyword>
<comment type="caution">
    <text evidence="3">The sequence shown here is derived from an EMBL/GenBank/DDBJ whole genome shotgun (WGS) entry which is preliminary data.</text>
</comment>
<proteinExistence type="inferred from homology"/>
<protein>
    <submittedName>
        <fullName evidence="3">Cytochrome P450 18a1</fullName>
    </submittedName>
</protein>
<keyword evidence="2" id="KW-0503">Monooxygenase</keyword>
<name>A0AAV4ULE7_CAEEX</name>
<dbReference type="GO" id="GO:0005506">
    <property type="term" value="F:iron ion binding"/>
    <property type="evidence" value="ECO:0007669"/>
    <property type="project" value="InterPro"/>
</dbReference>
<dbReference type="Proteomes" id="UP001054945">
    <property type="component" value="Unassembled WGS sequence"/>
</dbReference>
<dbReference type="GO" id="GO:0016705">
    <property type="term" value="F:oxidoreductase activity, acting on paired donors, with incorporation or reduction of molecular oxygen"/>
    <property type="evidence" value="ECO:0007669"/>
    <property type="project" value="InterPro"/>
</dbReference>
<dbReference type="Gene3D" id="1.10.630.10">
    <property type="entry name" value="Cytochrome P450"/>
    <property type="match status" value="1"/>
</dbReference>
<dbReference type="PANTHER" id="PTHR24299:SF21">
    <property type="entry name" value="OS09G0441600 PROTEIN"/>
    <property type="match status" value="1"/>
</dbReference>
<accession>A0AAV4ULE7</accession>